<dbReference type="SUPFAM" id="SSF52540">
    <property type="entry name" value="P-loop containing nucleoside triphosphate hydrolases"/>
    <property type="match status" value="1"/>
</dbReference>
<accession>A0ABQ5NNN8</accession>
<sequence>MRNLARMNNVVLQGDVKKANYKPQMLIEYTQNPFIEALPPIFSEDDVLNRFIVKPRISERDKQSETNIRYHVLKRVKNFIQPLPIHFEVERRLSTLIRRGYLARNPLDKTFFERIRMLHELREDEEQAHKYIDERLNHIRSTADSLSIIGISGIGKTTAIERLLLMYPQVIEHEVYERQPFNRTQIVWLKIDCPYDGSLSTLCKSFFKAIDDLLGTRYLEKFGYLNRVTSTMLLHMTSLASMYGIGVLVIDEIQHLLHAKNDQEEMLNFFVTLSNTVGIPTILIGTSKAQQLFKGNFRQARRAASDGAIIWDRMAEDSEEWEFFLETLWELQCLKTRSELTEDVKRTFYEECQGITSVAVNLFILAQERALFDENNEREIITSKVLKQTAKKDMKIIQPMLNAIRNNDFTAMYKYEDIMINLDELMMNHKQNTAYEGRIKAAMKERQNTLEFKRQDLIEKLSVEVMTMGIFDELSVIEVQKLIRRVVNNYPFEIDYSVLKLEVVKQLISLNSEKKENQAKNIKVEPKLLPLLTIREQALKRQMSPYTLFEENGYVKNGLNEFYSLGSEN</sequence>
<protein>
    <recommendedName>
        <fullName evidence="1">ORC1/DEAH AAA+ ATPase domain-containing protein</fullName>
    </recommendedName>
</protein>
<dbReference type="InterPro" id="IPR027417">
    <property type="entry name" value="P-loop_NTPase"/>
</dbReference>
<dbReference type="Gene3D" id="3.40.50.300">
    <property type="entry name" value="P-loop containing nucleotide triphosphate hydrolases"/>
    <property type="match status" value="1"/>
</dbReference>
<dbReference type="Proteomes" id="UP001065593">
    <property type="component" value="Unassembled WGS sequence"/>
</dbReference>
<evidence type="ECO:0000259" key="1">
    <source>
        <dbReference type="Pfam" id="PF13401"/>
    </source>
</evidence>
<dbReference type="RefSeq" id="WP_264989543.1">
    <property type="nucleotide sequence ID" value="NZ_BRZA01000003.1"/>
</dbReference>
<keyword evidence="3" id="KW-1185">Reference proteome</keyword>
<proteinExistence type="predicted"/>
<dbReference type="Pfam" id="PF13401">
    <property type="entry name" value="AAA_22"/>
    <property type="match status" value="1"/>
</dbReference>
<evidence type="ECO:0000313" key="3">
    <source>
        <dbReference type="Proteomes" id="UP001065593"/>
    </source>
</evidence>
<gene>
    <name evidence="2" type="ORF">LYSBPC_28340</name>
</gene>
<feature type="domain" description="ORC1/DEAH AAA+ ATPase" evidence="1">
    <location>
        <begin position="140"/>
        <end position="293"/>
    </location>
</feature>
<dbReference type="EMBL" id="BRZA01000003">
    <property type="protein sequence ID" value="GLC89707.1"/>
    <property type="molecule type" value="Genomic_DNA"/>
</dbReference>
<evidence type="ECO:0000313" key="2">
    <source>
        <dbReference type="EMBL" id="GLC89707.1"/>
    </source>
</evidence>
<organism evidence="2 3">
    <name type="scientific">Lysinibacillus piscis</name>
    <dbReference type="NCBI Taxonomy" id="2518931"/>
    <lineage>
        <taxon>Bacteria</taxon>
        <taxon>Bacillati</taxon>
        <taxon>Bacillota</taxon>
        <taxon>Bacilli</taxon>
        <taxon>Bacillales</taxon>
        <taxon>Bacillaceae</taxon>
        <taxon>Lysinibacillus</taxon>
    </lineage>
</organism>
<comment type="caution">
    <text evidence="2">The sequence shown here is derived from an EMBL/GenBank/DDBJ whole genome shotgun (WGS) entry which is preliminary data.</text>
</comment>
<dbReference type="InterPro" id="IPR049945">
    <property type="entry name" value="AAA_22"/>
</dbReference>
<name>A0ABQ5NNN8_9BACI</name>
<reference evidence="2" key="1">
    <citation type="submission" date="2022-08" db="EMBL/GenBank/DDBJ databases">
        <title>Draft genome sequence of Lysinibacillus sp. strain KH24.</title>
        <authorList>
            <person name="Kanbe H."/>
            <person name="Itoh H."/>
        </authorList>
    </citation>
    <scope>NUCLEOTIDE SEQUENCE</scope>
    <source>
        <strain evidence="2">KH24</strain>
    </source>
</reference>